<dbReference type="GO" id="GO:0030976">
    <property type="term" value="F:thiamine pyrophosphate binding"/>
    <property type="evidence" value="ECO:0007669"/>
    <property type="project" value="InterPro"/>
</dbReference>
<dbReference type="GO" id="GO:0044281">
    <property type="term" value="P:small molecule metabolic process"/>
    <property type="evidence" value="ECO:0007669"/>
    <property type="project" value="UniProtKB-ARBA"/>
</dbReference>
<feature type="region of interest" description="Disordered" evidence="2">
    <location>
        <begin position="170"/>
        <end position="191"/>
    </location>
</feature>
<dbReference type="Proteomes" id="UP000198426">
    <property type="component" value="Unassembled WGS sequence"/>
</dbReference>
<proteinExistence type="predicted"/>
<dbReference type="SUPFAM" id="SSF52518">
    <property type="entry name" value="Thiamin diphosphate-binding fold (THDP-binding)"/>
    <property type="match status" value="1"/>
</dbReference>
<evidence type="ECO:0000259" key="3">
    <source>
        <dbReference type="Pfam" id="PF02775"/>
    </source>
</evidence>
<feature type="compositionally biased region" description="Low complexity" evidence="2">
    <location>
        <begin position="172"/>
        <end position="188"/>
    </location>
</feature>
<evidence type="ECO:0000313" key="4">
    <source>
        <dbReference type="EMBL" id="SNT19159.1"/>
    </source>
</evidence>
<feature type="region of interest" description="Disordered" evidence="2">
    <location>
        <begin position="1"/>
        <end position="34"/>
    </location>
</feature>
<dbReference type="InterPro" id="IPR029061">
    <property type="entry name" value="THDP-binding"/>
</dbReference>
<evidence type="ECO:0000256" key="1">
    <source>
        <dbReference type="ARBA" id="ARBA00023002"/>
    </source>
</evidence>
<accession>A0A239KNN7</accession>
<keyword evidence="1" id="KW-0560">Oxidoreductase</keyword>
<feature type="domain" description="Thiamine pyrophosphate enzyme TPP-binding" evidence="3">
    <location>
        <begin position="80"/>
        <end position="241"/>
    </location>
</feature>
<dbReference type="PANTHER" id="PTHR42897">
    <property type="entry name" value="PYRUVATE SYNTHASE SUBUNIT PORB"/>
    <property type="match status" value="1"/>
</dbReference>
<dbReference type="InterPro" id="IPR011766">
    <property type="entry name" value="TPP_enzyme_TPP-bd"/>
</dbReference>
<dbReference type="CDD" id="cd03376">
    <property type="entry name" value="TPP_PFOR_porB_like"/>
    <property type="match status" value="1"/>
</dbReference>
<feature type="compositionally biased region" description="Basic and acidic residues" evidence="2">
    <location>
        <begin position="1"/>
        <end position="29"/>
    </location>
</feature>
<dbReference type="PANTHER" id="PTHR42897:SF2">
    <property type="entry name" value="PYRUVATE SYNTHASE SUBUNIT PORB"/>
    <property type="match status" value="1"/>
</dbReference>
<dbReference type="RefSeq" id="WP_089234422.1">
    <property type="nucleotide sequence ID" value="NZ_FZOY01000007.1"/>
</dbReference>
<reference evidence="4 5" key="1">
    <citation type="submission" date="2017-06" db="EMBL/GenBank/DDBJ databases">
        <authorList>
            <person name="Kim H.J."/>
            <person name="Triplett B.A."/>
        </authorList>
    </citation>
    <scope>NUCLEOTIDE SEQUENCE [LARGE SCALE GENOMIC DNA]</scope>
    <source>
        <strain evidence="4 5">DSM 29339</strain>
    </source>
</reference>
<name>A0A239KNN7_9RHOB</name>
<sequence length="357" mass="39183">MSDNDTDQRAERLAELREKFGRHPVEPKKPFHQGASLRDRQPRFCALESGHRACQGCGEALAARLVMECAGPDVMVANATGCLEVFTTPWPQSAWQVPWVHSLFENSAAVASGMEAAMKARGKNTKILAFGGDGGTYDIGFQALSGMLERYHNILYVCYDNEAYMNTGIQRSSSTPHAASTTTSPAGPERMGKRHLKKDLLGIIAAHHIPYSASASVAYPADLQRKVRYAMGINGPTFLVVHSPCPLGWKHDSHLTIEVARRAVECGLFPIVEMERGELANVMPIREVRPVKDYLALQGRFGHLMKPDDPRAVEELTHLQALADYNITYFNLRGEGEDPADTVGISQVARDRAAGEA</sequence>
<organism evidence="4 5">
    <name type="scientific">Tropicimonas sediminicola</name>
    <dbReference type="NCBI Taxonomy" id="1031541"/>
    <lineage>
        <taxon>Bacteria</taxon>
        <taxon>Pseudomonadati</taxon>
        <taxon>Pseudomonadota</taxon>
        <taxon>Alphaproteobacteria</taxon>
        <taxon>Rhodobacterales</taxon>
        <taxon>Roseobacteraceae</taxon>
        <taxon>Tropicimonas</taxon>
    </lineage>
</organism>
<dbReference type="AlphaFoldDB" id="A0A239KNN7"/>
<keyword evidence="5" id="KW-1185">Reference proteome</keyword>
<dbReference type="GO" id="GO:0016491">
    <property type="term" value="F:oxidoreductase activity"/>
    <property type="evidence" value="ECO:0007669"/>
    <property type="project" value="UniProtKB-KW"/>
</dbReference>
<protein>
    <submittedName>
        <fullName evidence="4">Pyruvate ferredoxin oxidoreductase, beta subunit</fullName>
    </submittedName>
</protein>
<evidence type="ECO:0000313" key="5">
    <source>
        <dbReference type="Proteomes" id="UP000198426"/>
    </source>
</evidence>
<dbReference type="Gene3D" id="3.40.50.970">
    <property type="match status" value="2"/>
</dbReference>
<keyword evidence="4" id="KW-0670">Pyruvate</keyword>
<evidence type="ECO:0000256" key="2">
    <source>
        <dbReference type="SAM" id="MobiDB-lite"/>
    </source>
</evidence>
<gene>
    <name evidence="4" type="ORF">SAMN05421757_107214</name>
</gene>
<dbReference type="InterPro" id="IPR051479">
    <property type="entry name" value="PorB-like"/>
</dbReference>
<dbReference type="EMBL" id="FZOY01000007">
    <property type="protein sequence ID" value="SNT19159.1"/>
    <property type="molecule type" value="Genomic_DNA"/>
</dbReference>
<dbReference type="OrthoDB" id="9794954at2"/>
<dbReference type="Pfam" id="PF02775">
    <property type="entry name" value="TPP_enzyme_C"/>
    <property type="match status" value="1"/>
</dbReference>